<dbReference type="InterPro" id="IPR009057">
    <property type="entry name" value="Homeodomain-like_sf"/>
</dbReference>
<dbReference type="CDD" id="cd00167">
    <property type="entry name" value="SANT"/>
    <property type="match status" value="2"/>
</dbReference>
<dbReference type="VEuPathDB" id="FungiDB:FUN_008762"/>
<keyword evidence="4" id="KW-0539">Nucleus</keyword>
<evidence type="ECO:0000259" key="5">
    <source>
        <dbReference type="PROSITE" id="PS50090"/>
    </source>
</evidence>
<dbReference type="Gene3D" id="1.10.10.60">
    <property type="entry name" value="Homeodomain-like"/>
    <property type="match status" value="2"/>
</dbReference>
<dbReference type="GO" id="GO:0019185">
    <property type="term" value="C:snRNA-activating protein complex"/>
    <property type="evidence" value="ECO:0007669"/>
    <property type="project" value="TreeGrafter"/>
</dbReference>
<evidence type="ECO:0000256" key="2">
    <source>
        <dbReference type="ARBA" id="ARBA00023125"/>
    </source>
</evidence>
<dbReference type="GO" id="GO:0000978">
    <property type="term" value="F:RNA polymerase II cis-regulatory region sequence-specific DNA binding"/>
    <property type="evidence" value="ECO:0007669"/>
    <property type="project" value="TreeGrafter"/>
</dbReference>
<keyword evidence="2" id="KW-0238">DNA-binding</keyword>
<feature type="domain" description="HTH myb-type" evidence="7">
    <location>
        <begin position="69"/>
        <end position="112"/>
    </location>
</feature>
<dbReference type="VEuPathDB" id="FungiDB:RhiirFUN_007553"/>
<dbReference type="PROSITE" id="PS51293">
    <property type="entry name" value="SANT"/>
    <property type="match status" value="1"/>
</dbReference>
<comment type="caution">
    <text evidence="8">The sequence shown here is derived from an EMBL/GenBank/DDBJ whole genome shotgun (WGS) entry which is preliminary data.</text>
</comment>
<dbReference type="SMART" id="SM00717">
    <property type="entry name" value="SANT"/>
    <property type="match status" value="2"/>
</dbReference>
<dbReference type="VEuPathDB" id="FungiDB:RhiirFUN_007552"/>
<dbReference type="GO" id="GO:0001006">
    <property type="term" value="F:RNA polymerase III type 3 promoter sequence-specific DNA binding"/>
    <property type="evidence" value="ECO:0007669"/>
    <property type="project" value="TreeGrafter"/>
</dbReference>
<dbReference type="Pfam" id="PF00249">
    <property type="entry name" value="Myb_DNA-binding"/>
    <property type="match status" value="2"/>
</dbReference>
<name>A0A2N1NWB3_9GLOM</name>
<accession>A0A2N1NWB3</accession>
<keyword evidence="3" id="KW-0804">Transcription</keyword>
<evidence type="ECO:0000313" key="8">
    <source>
        <dbReference type="EMBL" id="PKK78173.1"/>
    </source>
</evidence>
<gene>
    <name evidence="8" type="ORF">RhiirC2_861443</name>
</gene>
<evidence type="ECO:0000259" key="6">
    <source>
        <dbReference type="PROSITE" id="PS51293"/>
    </source>
</evidence>
<feature type="domain" description="Myb-like" evidence="5">
    <location>
        <begin position="69"/>
        <end position="108"/>
    </location>
</feature>
<dbReference type="InterPro" id="IPR017930">
    <property type="entry name" value="Myb_dom"/>
</dbReference>
<evidence type="ECO:0000259" key="7">
    <source>
        <dbReference type="PROSITE" id="PS51294"/>
    </source>
</evidence>
<dbReference type="GO" id="GO:0042796">
    <property type="term" value="P:snRNA transcription by RNA polymerase III"/>
    <property type="evidence" value="ECO:0007669"/>
    <property type="project" value="TreeGrafter"/>
</dbReference>
<dbReference type="Proteomes" id="UP000233469">
    <property type="component" value="Unassembled WGS sequence"/>
</dbReference>
<evidence type="ECO:0000313" key="9">
    <source>
        <dbReference type="Proteomes" id="UP000233469"/>
    </source>
</evidence>
<reference evidence="8 9" key="1">
    <citation type="submission" date="2016-04" db="EMBL/GenBank/DDBJ databases">
        <title>Genome analyses suggest a sexual origin of heterokaryosis in a supposedly ancient asexual fungus.</title>
        <authorList>
            <person name="Ropars J."/>
            <person name="Sedzielewska K."/>
            <person name="Noel J."/>
            <person name="Charron P."/>
            <person name="Farinelli L."/>
            <person name="Marton T."/>
            <person name="Kruger M."/>
            <person name="Pelin A."/>
            <person name="Brachmann A."/>
            <person name="Corradi N."/>
        </authorList>
    </citation>
    <scope>NUCLEOTIDE SEQUENCE [LARGE SCALE GENOMIC DNA]</scope>
    <source>
        <strain evidence="8 9">C2</strain>
    </source>
</reference>
<dbReference type="PROSITE" id="PS50090">
    <property type="entry name" value="MYB_LIKE"/>
    <property type="match status" value="2"/>
</dbReference>
<sequence length="198" mass="23487">MSRIWTSQEVRDLMSSVNDLGVRNWQAIANRIGTRTAKQCRRRYLELGIANFVRQRIPPPPPPPPPPYEDSRLITAVDRFGARNWNRISLEVRTRSSTECQARWRQINFNNVHRPNRRLNQGLFDVARRNLYYIRPQRYALNLNTRRSFQLQTMQAMANPIQNTMSLNCILTHDRNIRMELGYILENPVPHYFRNDPN</sequence>
<dbReference type="InterPro" id="IPR017884">
    <property type="entry name" value="SANT_dom"/>
</dbReference>
<feature type="domain" description="HTH myb-type" evidence="7">
    <location>
        <begin position="1"/>
        <end position="49"/>
    </location>
</feature>
<organism evidence="8 9">
    <name type="scientific">Rhizophagus irregularis</name>
    <dbReference type="NCBI Taxonomy" id="588596"/>
    <lineage>
        <taxon>Eukaryota</taxon>
        <taxon>Fungi</taxon>
        <taxon>Fungi incertae sedis</taxon>
        <taxon>Mucoromycota</taxon>
        <taxon>Glomeromycotina</taxon>
        <taxon>Glomeromycetes</taxon>
        <taxon>Glomerales</taxon>
        <taxon>Glomeraceae</taxon>
        <taxon>Rhizophagus</taxon>
    </lineage>
</organism>
<evidence type="ECO:0000256" key="4">
    <source>
        <dbReference type="ARBA" id="ARBA00023242"/>
    </source>
</evidence>
<evidence type="ECO:0000256" key="1">
    <source>
        <dbReference type="ARBA" id="ARBA00023015"/>
    </source>
</evidence>
<feature type="domain" description="SANT" evidence="6">
    <location>
        <begin position="1"/>
        <end position="52"/>
    </location>
</feature>
<reference evidence="8 9" key="2">
    <citation type="submission" date="2017-10" db="EMBL/GenBank/DDBJ databases">
        <title>Extensive intraspecific genome diversity in a model arbuscular mycorrhizal fungus.</title>
        <authorList>
            <person name="Chen E.C.H."/>
            <person name="Morin E."/>
            <person name="Baudet D."/>
            <person name="Noel J."/>
            <person name="Ndikumana S."/>
            <person name="Charron P."/>
            <person name="St-Onge C."/>
            <person name="Giorgi J."/>
            <person name="Grigoriev I.V."/>
            <person name="Roux C."/>
            <person name="Martin F.M."/>
            <person name="Corradi N."/>
        </authorList>
    </citation>
    <scope>NUCLEOTIDE SEQUENCE [LARGE SCALE GENOMIC DNA]</scope>
    <source>
        <strain evidence="8 9">C2</strain>
    </source>
</reference>
<dbReference type="AlphaFoldDB" id="A0A2N1NWB3"/>
<feature type="domain" description="Myb-like" evidence="5">
    <location>
        <begin position="5"/>
        <end position="48"/>
    </location>
</feature>
<dbReference type="PROSITE" id="PS51294">
    <property type="entry name" value="HTH_MYB"/>
    <property type="match status" value="2"/>
</dbReference>
<dbReference type="PANTHER" id="PTHR46621">
    <property type="entry name" value="SNRNA-ACTIVATING PROTEIN COMPLEX SUBUNIT 4"/>
    <property type="match status" value="1"/>
</dbReference>
<dbReference type="EMBL" id="LLXL01000093">
    <property type="protein sequence ID" value="PKK78173.1"/>
    <property type="molecule type" value="Genomic_DNA"/>
</dbReference>
<dbReference type="SUPFAM" id="SSF101447">
    <property type="entry name" value="Formin homology 2 domain (FH2 domain)"/>
    <property type="match status" value="1"/>
</dbReference>
<dbReference type="InterPro" id="IPR051575">
    <property type="entry name" value="Myb-like_DNA-bd"/>
</dbReference>
<protein>
    <submittedName>
        <fullName evidence="8">Uncharacterized protein</fullName>
    </submittedName>
</protein>
<dbReference type="VEuPathDB" id="FungiDB:FUN_008761"/>
<dbReference type="SUPFAM" id="SSF46689">
    <property type="entry name" value="Homeodomain-like"/>
    <property type="match status" value="2"/>
</dbReference>
<dbReference type="VEuPathDB" id="FungiDB:RhiirA1_535799"/>
<keyword evidence="1" id="KW-0805">Transcription regulation</keyword>
<proteinExistence type="predicted"/>
<dbReference type="GO" id="GO:0042795">
    <property type="term" value="P:snRNA transcription by RNA polymerase II"/>
    <property type="evidence" value="ECO:0007669"/>
    <property type="project" value="TreeGrafter"/>
</dbReference>
<dbReference type="PANTHER" id="PTHR46621:SF1">
    <property type="entry name" value="SNRNA-ACTIVATING PROTEIN COMPLEX SUBUNIT 4"/>
    <property type="match status" value="1"/>
</dbReference>
<dbReference type="InterPro" id="IPR001005">
    <property type="entry name" value="SANT/Myb"/>
</dbReference>
<evidence type="ECO:0000256" key="3">
    <source>
        <dbReference type="ARBA" id="ARBA00023163"/>
    </source>
</evidence>